<dbReference type="Pfam" id="PF00134">
    <property type="entry name" value="Cyclin_N"/>
    <property type="match status" value="1"/>
</dbReference>
<dbReference type="GO" id="GO:0006357">
    <property type="term" value="P:regulation of transcription by RNA polymerase II"/>
    <property type="evidence" value="ECO:0007669"/>
    <property type="project" value="InterPro"/>
</dbReference>
<evidence type="ECO:0000256" key="5">
    <source>
        <dbReference type="RuleBase" id="RU000383"/>
    </source>
</evidence>
<evidence type="ECO:0000256" key="2">
    <source>
        <dbReference type="ARBA" id="ARBA00019501"/>
    </source>
</evidence>
<dbReference type="InterPro" id="IPR048053">
    <property type="entry name" value="Cyclin-Q_second_cyclin_box"/>
</dbReference>
<evidence type="ECO:0000256" key="3">
    <source>
        <dbReference type="ARBA" id="ARBA00023127"/>
    </source>
</evidence>
<dbReference type="CTD" id="20250518"/>
<sequence length="240" mass="28026">MDTNAVKVHFRVIRFIQEAGLKLRLTSLPIATAAVIYHKFFRENKITDFDPYLVGTTALYMAGKIEEEVVKLRDVVNICHRTLHKNKPPLDIGETFWSLRESVASSELLILRSLRFKVVFSQPHKFVLHYLKFLKDWFDPHDWDTIPISKTSWAFLRDCYHGDMCLNYKAEHIAIGVIYFALLSHGMEVPYHNEADMKWWQENPNQPPKMVLSDDLTLPTVQNIISDLMTLYEMEILVQS</sequence>
<dbReference type="FunFam" id="1.10.472.10:FF:000042">
    <property type="entry name" value="FAM58A isoform 1"/>
    <property type="match status" value="1"/>
</dbReference>
<dbReference type="STRING" id="225164.V4CMJ3"/>
<organism evidence="7 8">
    <name type="scientific">Lottia gigantea</name>
    <name type="common">Giant owl limpet</name>
    <dbReference type="NCBI Taxonomy" id="225164"/>
    <lineage>
        <taxon>Eukaryota</taxon>
        <taxon>Metazoa</taxon>
        <taxon>Spiralia</taxon>
        <taxon>Lophotrochozoa</taxon>
        <taxon>Mollusca</taxon>
        <taxon>Gastropoda</taxon>
        <taxon>Patellogastropoda</taxon>
        <taxon>Lottioidea</taxon>
        <taxon>Lottiidae</taxon>
        <taxon>Lottia</taxon>
    </lineage>
</organism>
<dbReference type="OrthoDB" id="79090at2759"/>
<gene>
    <name evidence="7" type="ORF">LOTGIDRAFT_237668</name>
</gene>
<dbReference type="Gene3D" id="1.10.472.10">
    <property type="entry name" value="Cyclin-like"/>
    <property type="match status" value="2"/>
</dbReference>
<evidence type="ECO:0000259" key="6">
    <source>
        <dbReference type="SMART" id="SM00385"/>
    </source>
</evidence>
<dbReference type="InterPro" id="IPR006671">
    <property type="entry name" value="Cyclin_N"/>
</dbReference>
<dbReference type="GO" id="GO:0016538">
    <property type="term" value="F:cyclin-dependent protein serine/threonine kinase regulator activity"/>
    <property type="evidence" value="ECO:0007669"/>
    <property type="project" value="InterPro"/>
</dbReference>
<evidence type="ECO:0000313" key="7">
    <source>
        <dbReference type="EMBL" id="ESP03570.1"/>
    </source>
</evidence>
<dbReference type="CDD" id="cd20534">
    <property type="entry name" value="CYCLIN_CCNM_CCNQ_rpt1"/>
    <property type="match status" value="1"/>
</dbReference>
<proteinExistence type="inferred from homology"/>
<dbReference type="SMART" id="SM00385">
    <property type="entry name" value="CYCLIN"/>
    <property type="match status" value="1"/>
</dbReference>
<dbReference type="OMA" id="MYDMMKY"/>
<evidence type="ECO:0000313" key="8">
    <source>
        <dbReference type="Proteomes" id="UP000030746"/>
    </source>
</evidence>
<dbReference type="HOGENOM" id="CLU_022000_2_0_1"/>
<dbReference type="KEGG" id="lgi:LOTGIDRAFT_237668"/>
<dbReference type="GeneID" id="20250518"/>
<dbReference type="Proteomes" id="UP000030746">
    <property type="component" value="Unassembled WGS sequence"/>
</dbReference>
<keyword evidence="8" id="KW-1185">Reference proteome</keyword>
<protein>
    <recommendedName>
        <fullName evidence="2">Cyclin-Q</fullName>
    </recommendedName>
    <alternativeName>
        <fullName evidence="4">Cyclin-related protein FAM58A</fullName>
    </alternativeName>
</protein>
<evidence type="ECO:0000256" key="4">
    <source>
        <dbReference type="ARBA" id="ARBA00032419"/>
    </source>
</evidence>
<dbReference type="InterPro" id="IPR036915">
    <property type="entry name" value="Cyclin-like_sf"/>
</dbReference>
<dbReference type="EMBL" id="KB199981">
    <property type="protein sequence ID" value="ESP03570.1"/>
    <property type="molecule type" value="Genomic_DNA"/>
</dbReference>
<name>V4CMJ3_LOTGI</name>
<dbReference type="PANTHER" id="PTHR10026">
    <property type="entry name" value="CYCLIN"/>
    <property type="match status" value="1"/>
</dbReference>
<dbReference type="InterPro" id="IPR048055">
    <property type="entry name" value="Cyclin-Q_first_cyclin_box"/>
</dbReference>
<feature type="domain" description="Cyclin-like" evidence="6">
    <location>
        <begin position="14"/>
        <end position="112"/>
    </location>
</feature>
<dbReference type="InterPro" id="IPR043198">
    <property type="entry name" value="Cyclin/Ssn8"/>
</dbReference>
<dbReference type="SUPFAM" id="SSF47954">
    <property type="entry name" value="Cyclin-like"/>
    <property type="match status" value="2"/>
</dbReference>
<reference evidence="7 8" key="1">
    <citation type="journal article" date="2013" name="Nature">
        <title>Insights into bilaterian evolution from three spiralian genomes.</title>
        <authorList>
            <person name="Simakov O."/>
            <person name="Marletaz F."/>
            <person name="Cho S.J."/>
            <person name="Edsinger-Gonzales E."/>
            <person name="Havlak P."/>
            <person name="Hellsten U."/>
            <person name="Kuo D.H."/>
            <person name="Larsson T."/>
            <person name="Lv J."/>
            <person name="Arendt D."/>
            <person name="Savage R."/>
            <person name="Osoegawa K."/>
            <person name="de Jong P."/>
            <person name="Grimwood J."/>
            <person name="Chapman J.A."/>
            <person name="Shapiro H."/>
            <person name="Aerts A."/>
            <person name="Otillar R.P."/>
            <person name="Terry A.Y."/>
            <person name="Boore J.L."/>
            <person name="Grigoriev I.V."/>
            <person name="Lindberg D.R."/>
            <person name="Seaver E.C."/>
            <person name="Weisblat D.A."/>
            <person name="Putnam N.H."/>
            <person name="Rokhsar D.S."/>
        </authorList>
    </citation>
    <scope>NUCLEOTIDE SEQUENCE [LARGE SCALE GENOMIC DNA]</scope>
</reference>
<comment type="similarity">
    <text evidence="1">Belongs to the cyclin family. Cyclin-like FAM58 subfamily.</text>
</comment>
<dbReference type="InterPro" id="IPR013763">
    <property type="entry name" value="Cyclin-like_dom"/>
</dbReference>
<dbReference type="RefSeq" id="XP_009045800.1">
    <property type="nucleotide sequence ID" value="XM_009047552.1"/>
</dbReference>
<accession>V4CMJ3</accession>
<keyword evidence="3 5" id="KW-0195">Cyclin</keyword>
<dbReference type="CDD" id="cd20535">
    <property type="entry name" value="CYCLIN_CCNM_CCNQ_rpt2"/>
    <property type="match status" value="1"/>
</dbReference>
<dbReference type="AlphaFoldDB" id="V4CMJ3"/>
<evidence type="ECO:0000256" key="1">
    <source>
        <dbReference type="ARBA" id="ARBA00010390"/>
    </source>
</evidence>